<proteinExistence type="predicted"/>
<dbReference type="SUPFAM" id="SSF81301">
    <property type="entry name" value="Nucleotidyltransferase"/>
    <property type="match status" value="1"/>
</dbReference>
<sequence length="928" mass="102058">MGDLRDWSPEPNGVLVEERPSPSNQTGAIGAEYWKRAEEATQGIIAQVQPTVVSGKRRRAVIDYVQRLIRGFLGCEVFPFGSVPLKTYLPDGDIDLTAFGGLNIEEALANDVCSVLEREEQNKAAEFVVKDVQLIRAETSDLKVQVLHYSRSDGFEVVEAYFDAHALAGCVVLLLVKLVKCLVQNIVVDISFNQLGGLCTLCFLEQVDVLIGKDHLFKRSIILIKAWCYYESRILGAHHGLISTYALETLVLYIFHRFHSSLNGPLAVLYKFLDYFSNFDWDNYCISLNGPVRISSLPEIMAGIPENGGHDLLLTDDFLKGCAEMFSAPSRGYETSSRLFPSKHLNIVDPLKENNNLGRSVSKGNFYRIRSAFTYGARKLGHILSQPEENIGDEIRKFFSNTLERHGKGQRPDVQDHLPMSGHDELSAASIFGTGLRESQTVYEIESSYSGDITGESSLDHEGSLQGGISDVEISGTEGGISDVEISGTEVISARFVNGPHAESLAMSSTDLSKRDSSLNGTIVSDNRLKGDAKDLATLRLQSLTIPNDAPKSSPTSVEANTSPLNNAHYAPHLYFTHSFIRNGEMNGYQHIEQAEHDKSAENTAGDQDENQLVRDHKASSPVGSKQHLSRLSSIALSSEDFYPSYSRYRMSAVLSGAPDPFQTSSDLSGDYESHLSSLHYGRWCYKYALAASVPSIPPIISQFQSKKSWEVIRRSVQLKQSVFSQINNGVVPQPTFYSMNPPLLPGGIGFAVEEMPKPRGTGTYFPNMNHYRDRPMTPRGKNQAPVRSPRNNGRLVTLATENGFPERSGHDNAQAQIFAHKGYGKSGSSDDPSDSPRRKVNSNGNGAMHQPEPLVEFGSIAHMPSEAPLLRGSWQTNTGLALIQNSGSSLASPGTEKLKPVLSMDKDRIAVQSYALKDEDDFPPLSV</sequence>
<protein>
    <recommendedName>
        <fullName evidence="2">PAP/OAS1 substrate-binding-related domain-containing protein</fullName>
    </recommendedName>
</protein>
<keyword evidence="4" id="KW-1185">Reference proteome</keyword>
<evidence type="ECO:0000313" key="3">
    <source>
        <dbReference type="EMBL" id="EXB42369.1"/>
    </source>
</evidence>
<dbReference type="eggNOG" id="KOG1906">
    <property type="taxonomic scope" value="Eukaryota"/>
</dbReference>
<dbReference type="Gene3D" id="1.10.1410.10">
    <property type="match status" value="1"/>
</dbReference>
<feature type="domain" description="PAP/OAS1 substrate-binding-related" evidence="2">
    <location>
        <begin position="211"/>
        <end position="403"/>
    </location>
</feature>
<dbReference type="InterPro" id="IPR058921">
    <property type="entry name" value="PAP/OAS1-rel"/>
</dbReference>
<feature type="region of interest" description="Disordered" evidence="1">
    <location>
        <begin position="823"/>
        <end position="852"/>
    </location>
</feature>
<dbReference type="EMBL" id="KE343820">
    <property type="protein sequence ID" value="EXB42369.1"/>
    <property type="molecule type" value="Genomic_DNA"/>
</dbReference>
<dbReference type="AlphaFoldDB" id="W9QXF2"/>
<organism evidence="3 4">
    <name type="scientific">Morus notabilis</name>
    <dbReference type="NCBI Taxonomy" id="981085"/>
    <lineage>
        <taxon>Eukaryota</taxon>
        <taxon>Viridiplantae</taxon>
        <taxon>Streptophyta</taxon>
        <taxon>Embryophyta</taxon>
        <taxon>Tracheophyta</taxon>
        <taxon>Spermatophyta</taxon>
        <taxon>Magnoliopsida</taxon>
        <taxon>eudicotyledons</taxon>
        <taxon>Gunneridae</taxon>
        <taxon>Pentapetalae</taxon>
        <taxon>rosids</taxon>
        <taxon>fabids</taxon>
        <taxon>Rosales</taxon>
        <taxon>Moraceae</taxon>
        <taxon>Moreae</taxon>
        <taxon>Morus</taxon>
    </lineage>
</organism>
<dbReference type="Gene3D" id="3.30.460.10">
    <property type="entry name" value="Beta Polymerase, domain 2"/>
    <property type="match status" value="1"/>
</dbReference>
<accession>W9QXF2</accession>
<dbReference type="Proteomes" id="UP000030645">
    <property type="component" value="Unassembled WGS sequence"/>
</dbReference>
<reference evidence="4" key="1">
    <citation type="submission" date="2013-01" db="EMBL/GenBank/DDBJ databases">
        <title>Draft Genome Sequence of a Mulberry Tree, Morus notabilis C.K. Schneid.</title>
        <authorList>
            <person name="He N."/>
            <person name="Zhao S."/>
        </authorList>
    </citation>
    <scope>NUCLEOTIDE SEQUENCE</scope>
</reference>
<evidence type="ECO:0000313" key="4">
    <source>
        <dbReference type="Proteomes" id="UP000030645"/>
    </source>
</evidence>
<dbReference type="Pfam" id="PF26180">
    <property type="entry name" value="PAP-OAS1"/>
    <property type="match status" value="1"/>
</dbReference>
<dbReference type="SUPFAM" id="SSF81631">
    <property type="entry name" value="PAP/OAS1 substrate-binding domain"/>
    <property type="match status" value="1"/>
</dbReference>
<dbReference type="FunFam" id="1.10.1410.10:FF:000013">
    <property type="entry name" value="PAP/OAS1 substrate-binding domain superfamily"/>
    <property type="match status" value="1"/>
</dbReference>
<evidence type="ECO:0000256" key="1">
    <source>
        <dbReference type="SAM" id="MobiDB-lite"/>
    </source>
</evidence>
<dbReference type="InterPro" id="IPR043519">
    <property type="entry name" value="NT_sf"/>
</dbReference>
<dbReference type="InterPro" id="IPR058920">
    <property type="entry name" value="PAP-OAS1-bd-rel"/>
</dbReference>
<evidence type="ECO:0000259" key="2">
    <source>
        <dbReference type="Pfam" id="PF26180"/>
    </source>
</evidence>
<dbReference type="PANTHER" id="PTHR45979:SF2">
    <property type="entry name" value="PAP_OAS1 SUBSTRATE-BINDING DOMAIN SUPERFAMILY"/>
    <property type="match status" value="1"/>
</dbReference>
<feature type="region of interest" description="Disordered" evidence="1">
    <location>
        <begin position="546"/>
        <end position="565"/>
    </location>
</feature>
<gene>
    <name evidence="3" type="ORF">L484_021961</name>
</gene>
<name>W9QXF2_9ROSA</name>
<dbReference type="PANTHER" id="PTHR45979">
    <property type="entry name" value="PAP/OAS1 SUBSTRATE-BINDING DOMAIN SUPERFAMILY"/>
    <property type="match status" value="1"/>
</dbReference>
<feature type="region of interest" description="Disordered" evidence="1">
    <location>
        <begin position="1"/>
        <end position="26"/>
    </location>
</feature>
<dbReference type="STRING" id="981085.W9QXF2"/>